<keyword evidence="4" id="KW-0804">Transcription</keyword>
<keyword evidence="1" id="KW-0678">Repressor</keyword>
<proteinExistence type="predicted"/>
<keyword evidence="2" id="KW-0805">Transcription regulation</keyword>
<evidence type="ECO:0000313" key="7">
    <source>
        <dbReference type="EMBL" id="MDM7891641.1"/>
    </source>
</evidence>
<dbReference type="PANTHER" id="PTHR30055:SF234">
    <property type="entry name" value="HTH-TYPE TRANSCRIPTIONAL REGULATOR BETI"/>
    <property type="match status" value="1"/>
</dbReference>
<dbReference type="RefSeq" id="WP_289473409.1">
    <property type="nucleotide sequence ID" value="NZ_JAUCMN010000004.1"/>
</dbReference>
<dbReference type="InterPro" id="IPR009057">
    <property type="entry name" value="Homeodomain-like_sf"/>
</dbReference>
<accession>A0ABT7TPW3</accession>
<evidence type="ECO:0000259" key="6">
    <source>
        <dbReference type="PROSITE" id="PS50977"/>
    </source>
</evidence>
<dbReference type="PROSITE" id="PS50977">
    <property type="entry name" value="HTH_TETR_2"/>
    <property type="match status" value="1"/>
</dbReference>
<evidence type="ECO:0000256" key="2">
    <source>
        <dbReference type="ARBA" id="ARBA00023015"/>
    </source>
</evidence>
<dbReference type="EMBL" id="JAUCMN010000004">
    <property type="protein sequence ID" value="MDM7891641.1"/>
    <property type="molecule type" value="Genomic_DNA"/>
</dbReference>
<sequence length="198" mass="21863">MPRLIDHDERDREIGEAAWRVLTRDGLAAFSVRNVADEAGIATASLRRAYPTQDSLRVACLRRVFEHVQLRLAALHAARTSDDDRVDFVARCLRELLPLDRERRTEAEVWLTLGSLALTDASVRRVHDEAHALLRDACRSAVDELRGPDPEGPGPAAAAAARLHALIDGLALHLVHRPADADTAWAVDVLDAEVRRLA</sequence>
<dbReference type="SUPFAM" id="SSF48498">
    <property type="entry name" value="Tetracyclin repressor-like, C-terminal domain"/>
    <property type="match status" value="1"/>
</dbReference>
<dbReference type="SUPFAM" id="SSF46689">
    <property type="entry name" value="Homeodomain-like"/>
    <property type="match status" value="1"/>
</dbReference>
<reference evidence="7 8" key="1">
    <citation type="submission" date="2023-06" db="EMBL/GenBank/DDBJ databases">
        <authorList>
            <person name="Feng G."/>
            <person name="Li J."/>
            <person name="Zhu H."/>
        </authorList>
    </citation>
    <scope>NUCLEOTIDE SEQUENCE [LARGE SCALE GENOMIC DNA]</scope>
    <source>
        <strain evidence="7 8">RHCKG28</strain>
    </source>
</reference>
<protein>
    <submittedName>
        <fullName evidence="7">TetR family transcriptional regulator C-terminal domain-containing protein</fullName>
    </submittedName>
</protein>
<feature type="domain" description="HTH tetR-type" evidence="6">
    <location>
        <begin position="8"/>
        <end position="68"/>
    </location>
</feature>
<dbReference type="InterPro" id="IPR036271">
    <property type="entry name" value="Tet_transcr_reg_TetR-rel_C_sf"/>
</dbReference>
<feature type="DNA-binding region" description="H-T-H motif" evidence="5">
    <location>
        <begin position="31"/>
        <end position="50"/>
    </location>
</feature>
<dbReference type="Pfam" id="PF00440">
    <property type="entry name" value="TetR_N"/>
    <property type="match status" value="1"/>
</dbReference>
<dbReference type="InterPro" id="IPR050109">
    <property type="entry name" value="HTH-type_TetR-like_transc_reg"/>
</dbReference>
<evidence type="ECO:0000256" key="5">
    <source>
        <dbReference type="PROSITE-ProRule" id="PRU00335"/>
    </source>
</evidence>
<dbReference type="Gene3D" id="1.10.357.10">
    <property type="entry name" value="Tetracycline Repressor, domain 2"/>
    <property type="match status" value="1"/>
</dbReference>
<evidence type="ECO:0000313" key="8">
    <source>
        <dbReference type="Proteomes" id="UP001236404"/>
    </source>
</evidence>
<dbReference type="InterPro" id="IPR001647">
    <property type="entry name" value="HTH_TetR"/>
</dbReference>
<comment type="caution">
    <text evidence="7">The sequence shown here is derived from an EMBL/GenBank/DDBJ whole genome shotgun (WGS) entry which is preliminary data.</text>
</comment>
<evidence type="ECO:0000256" key="4">
    <source>
        <dbReference type="ARBA" id="ARBA00023163"/>
    </source>
</evidence>
<name>A0ABT7TPW3_9MICO</name>
<evidence type="ECO:0000256" key="1">
    <source>
        <dbReference type="ARBA" id="ARBA00022491"/>
    </source>
</evidence>
<dbReference type="Pfam" id="PF13977">
    <property type="entry name" value="TetR_C_6"/>
    <property type="match status" value="1"/>
</dbReference>
<evidence type="ECO:0000256" key="3">
    <source>
        <dbReference type="ARBA" id="ARBA00023125"/>
    </source>
</evidence>
<gene>
    <name evidence="7" type="ORF">QUG93_08085</name>
</gene>
<dbReference type="Proteomes" id="UP001236404">
    <property type="component" value="Unassembled WGS sequence"/>
</dbReference>
<dbReference type="PANTHER" id="PTHR30055">
    <property type="entry name" value="HTH-TYPE TRANSCRIPTIONAL REGULATOR RUTR"/>
    <property type="match status" value="1"/>
</dbReference>
<organism evidence="7 8">
    <name type="scientific">Curtobacterium caseinilyticum</name>
    <dbReference type="NCBI Taxonomy" id="3055137"/>
    <lineage>
        <taxon>Bacteria</taxon>
        <taxon>Bacillati</taxon>
        <taxon>Actinomycetota</taxon>
        <taxon>Actinomycetes</taxon>
        <taxon>Micrococcales</taxon>
        <taxon>Microbacteriaceae</taxon>
        <taxon>Curtobacterium</taxon>
    </lineage>
</organism>
<keyword evidence="3 5" id="KW-0238">DNA-binding</keyword>
<keyword evidence="8" id="KW-1185">Reference proteome</keyword>
<dbReference type="InterPro" id="IPR039538">
    <property type="entry name" value="BetI_C"/>
</dbReference>